<comment type="catalytic activity">
    <reaction evidence="3">
        <text>L-arginine + H2O = L-citrulline + NH4(+)</text>
        <dbReference type="Rhea" id="RHEA:19597"/>
        <dbReference type="ChEBI" id="CHEBI:15377"/>
        <dbReference type="ChEBI" id="CHEBI:28938"/>
        <dbReference type="ChEBI" id="CHEBI:32682"/>
        <dbReference type="ChEBI" id="CHEBI:57743"/>
        <dbReference type="EC" id="3.5.3.6"/>
    </reaction>
</comment>
<evidence type="ECO:0000256" key="1">
    <source>
        <dbReference type="ARBA" id="ARBA00010206"/>
    </source>
</evidence>
<name>A0A939PIU2_9ACTN</name>
<proteinExistence type="inferred from homology"/>
<keyword evidence="3" id="KW-0963">Cytoplasm</keyword>
<keyword evidence="3" id="KW-0056">Arginine metabolism</keyword>
<dbReference type="GO" id="GO:0019546">
    <property type="term" value="P:L-arginine deiminase pathway"/>
    <property type="evidence" value="ECO:0007669"/>
    <property type="project" value="TreeGrafter"/>
</dbReference>
<dbReference type="Proteomes" id="UP000669179">
    <property type="component" value="Unassembled WGS sequence"/>
</dbReference>
<dbReference type="InterPro" id="IPR003876">
    <property type="entry name" value="Arg_deiminase"/>
</dbReference>
<accession>A0A939PIU2</accession>
<dbReference type="EMBL" id="JAGEOJ010000011">
    <property type="protein sequence ID" value="MBO2450614.1"/>
    <property type="molecule type" value="Genomic_DNA"/>
</dbReference>
<dbReference type="PANTHER" id="PTHR47271">
    <property type="entry name" value="ARGININE DEIMINASE"/>
    <property type="match status" value="1"/>
</dbReference>
<dbReference type="Gene3D" id="3.75.10.10">
    <property type="entry name" value="L-arginine/glycine Amidinotransferase, Chain A"/>
    <property type="match status" value="1"/>
</dbReference>
<gene>
    <name evidence="3" type="primary">arcA</name>
    <name evidence="5" type="ORF">J4573_26160</name>
</gene>
<feature type="active site" description="Amidino-cysteine intermediate" evidence="3 4">
    <location>
        <position position="422"/>
    </location>
</feature>
<sequence length="432" mass="47824">MRSRQPIGGAVSAKYGVHSEVGRLRQVIVHRPDLSLERLTPDNRDELLYDDVLWVRRAQIEHDAFVAMMRERGIEVFYHQELLAEALGTGPEAKRQAVERAVTELSVGPALVDDIRNELASWDGTKLARHLIGGLTKQELLDETQRVGFDGKSLVAAMADPGAFVLPPLPNSLYQRDPAAWLYEGVSLNPLFFHARRLETLNQTIVYRHHPMFADAGFAYWYPPMGDDGRFDEEDFGQASIEGGDMMPIGNGAVAIGVSERTTSRMIEHLAQSLFAAEAATRVIAVNIPPNRSYMHLDTVFTLLDVNKATGYPPVVDEAEVYSVRPGDKEGTLEVHQDKSLAAAFEDALGIGHLDIIPTGGDDHQQAREQWDSGSNFVALEPGVVVGYHKNEFTNRKLREHDVEVIEIEGFELGKGRGGGHCMTCPILRDPV</sequence>
<keyword evidence="2 3" id="KW-0378">Hydrolase</keyword>
<protein>
    <recommendedName>
        <fullName evidence="3">Arginine deiminase</fullName>
        <shortName evidence="3">ADI</shortName>
        <ecNumber evidence="3">3.5.3.6</ecNumber>
    </recommendedName>
    <alternativeName>
        <fullName evidence="3">Arginine dihydrolase</fullName>
        <shortName evidence="3">AD</shortName>
    </alternativeName>
</protein>
<dbReference type="NCBIfam" id="NF002381">
    <property type="entry name" value="PRK01388.1"/>
    <property type="match status" value="1"/>
</dbReference>
<dbReference type="GO" id="GO:0005737">
    <property type="term" value="C:cytoplasm"/>
    <property type="evidence" value="ECO:0007669"/>
    <property type="project" value="UniProtKB-SubCell"/>
</dbReference>
<evidence type="ECO:0000256" key="2">
    <source>
        <dbReference type="ARBA" id="ARBA00022801"/>
    </source>
</evidence>
<dbReference type="PANTHER" id="PTHR47271:SF2">
    <property type="entry name" value="ARGININE DEIMINASE"/>
    <property type="match status" value="1"/>
</dbReference>
<reference evidence="5" key="1">
    <citation type="submission" date="2021-03" db="EMBL/GenBank/DDBJ databases">
        <authorList>
            <person name="Kanchanasin P."/>
            <person name="Saeng-In P."/>
            <person name="Phongsopitanun W."/>
            <person name="Yuki M."/>
            <person name="Kudo T."/>
            <person name="Ohkuma M."/>
            <person name="Tanasupawat S."/>
        </authorList>
    </citation>
    <scope>NUCLEOTIDE SEQUENCE</scope>
    <source>
        <strain evidence="5">GKU 128</strain>
    </source>
</reference>
<comment type="caution">
    <text evidence="5">The sequence shown here is derived from an EMBL/GenBank/DDBJ whole genome shotgun (WGS) entry which is preliminary data.</text>
</comment>
<dbReference type="AlphaFoldDB" id="A0A939PIU2"/>
<dbReference type="PRINTS" id="PR01466">
    <property type="entry name" value="ARGDEIMINASE"/>
</dbReference>
<organism evidence="5 6">
    <name type="scientific">Actinomadura barringtoniae</name>
    <dbReference type="NCBI Taxonomy" id="1427535"/>
    <lineage>
        <taxon>Bacteria</taxon>
        <taxon>Bacillati</taxon>
        <taxon>Actinomycetota</taxon>
        <taxon>Actinomycetes</taxon>
        <taxon>Streptosporangiales</taxon>
        <taxon>Thermomonosporaceae</taxon>
        <taxon>Actinomadura</taxon>
    </lineage>
</organism>
<dbReference type="SUPFAM" id="SSF55909">
    <property type="entry name" value="Pentein"/>
    <property type="match status" value="1"/>
</dbReference>
<dbReference type="GO" id="GO:0016990">
    <property type="term" value="F:arginine deiminase activity"/>
    <property type="evidence" value="ECO:0007669"/>
    <property type="project" value="UniProtKB-UniRule"/>
</dbReference>
<evidence type="ECO:0000313" key="6">
    <source>
        <dbReference type="Proteomes" id="UP000669179"/>
    </source>
</evidence>
<comment type="similarity">
    <text evidence="1 3">Belongs to the arginine deiminase family.</text>
</comment>
<dbReference type="Pfam" id="PF02274">
    <property type="entry name" value="ADI"/>
    <property type="match status" value="1"/>
</dbReference>
<evidence type="ECO:0000313" key="5">
    <source>
        <dbReference type="EMBL" id="MBO2450614.1"/>
    </source>
</evidence>
<comment type="subcellular location">
    <subcellularLocation>
        <location evidence="3">Cytoplasm</location>
    </subcellularLocation>
</comment>
<dbReference type="EC" id="3.5.3.6" evidence="3"/>
<comment type="pathway">
    <text evidence="3">Amino-acid degradation; L-arginine degradation via ADI pathway; carbamoyl phosphate from L-arginine: step 1/2.</text>
</comment>
<evidence type="ECO:0000256" key="4">
    <source>
        <dbReference type="PIRSR" id="PIRSR006356-1"/>
    </source>
</evidence>
<dbReference type="Gene3D" id="1.10.3930.10">
    <property type="entry name" value="Arginine deiminase"/>
    <property type="match status" value="1"/>
</dbReference>
<keyword evidence="6" id="KW-1185">Reference proteome</keyword>
<dbReference type="HAMAP" id="MF_00242">
    <property type="entry name" value="Arg_deiminase"/>
    <property type="match status" value="1"/>
</dbReference>
<dbReference type="PIRSF" id="PIRSF006356">
    <property type="entry name" value="Arg_deiminase"/>
    <property type="match status" value="1"/>
</dbReference>
<evidence type="ECO:0000256" key="3">
    <source>
        <dbReference type="HAMAP-Rule" id="MF_00242"/>
    </source>
</evidence>